<dbReference type="PANTHER" id="PTHR43312">
    <property type="entry name" value="D-THREO-ALDOSE 1-DEHYDROGENASE"/>
    <property type="match status" value="1"/>
</dbReference>
<dbReference type="InterPro" id="IPR053135">
    <property type="entry name" value="AKR2_Oxidoreductase"/>
</dbReference>
<keyword evidence="1" id="KW-0479">Metal-binding</keyword>
<protein>
    <submittedName>
        <fullName evidence="5">Aldo/keto reductase</fullName>
    </submittedName>
</protein>
<dbReference type="CDD" id="cd19096">
    <property type="entry name" value="AKR_Fe-S_oxidoreductase"/>
    <property type="match status" value="1"/>
</dbReference>
<evidence type="ECO:0000313" key="6">
    <source>
        <dbReference type="Proteomes" id="UP001501510"/>
    </source>
</evidence>
<evidence type="ECO:0000256" key="3">
    <source>
        <dbReference type="ARBA" id="ARBA00023014"/>
    </source>
</evidence>
<name>A0ABN1JM74_9CLOT</name>
<keyword evidence="3" id="KW-0411">Iron-sulfur</keyword>
<sequence length="402" mass="45684">MQYRTMPNSNEKLSVLGYGCMRLPTRIGGEASSLIDKQKALKQIRYAIDNGVNYLDTAYPYHLGASESFLGEYVLKDGYREKVNIATKLPCFTINKKESIEEIFNKQLKKLQVDYIDYYLLHALDGKTWDKMVSFGIIDFMDKIRKEGKVRHMGFSFHGTRDDFKRIVDSYNWEFAQVQFNILDENFQAGIEGIEYAHSKGLGIIVMEPLRGGSLVGKIPQEVGKLYDSAKIKRNPVDWALRWIWNHPAVTLILSGMNNEDHIKENIKIASESLPNGLTDTEINILNDVRNKYHELMKVGCTGCAYCMPCPAGINIPGTFKSLNNYHMFSKFGAKMSHMIYAGVQTKDGKSHWTSSCLDCGKCEKACPQGIKIREKFKDVERDLESIAVKGVAKVARKIMRK</sequence>
<evidence type="ECO:0000256" key="2">
    <source>
        <dbReference type="ARBA" id="ARBA00023004"/>
    </source>
</evidence>
<evidence type="ECO:0000256" key="1">
    <source>
        <dbReference type="ARBA" id="ARBA00022723"/>
    </source>
</evidence>
<dbReference type="SUPFAM" id="SSF46548">
    <property type="entry name" value="alpha-helical ferredoxin"/>
    <property type="match status" value="1"/>
</dbReference>
<dbReference type="PANTHER" id="PTHR43312:SF2">
    <property type="entry name" value="OXIDOREDUCTASE"/>
    <property type="match status" value="1"/>
</dbReference>
<feature type="domain" description="4Fe-4S ferredoxin-type" evidence="4">
    <location>
        <begin position="349"/>
        <end position="376"/>
    </location>
</feature>
<gene>
    <name evidence="5" type="ORF">GCM10008906_25570</name>
</gene>
<dbReference type="Pfam" id="PF00248">
    <property type="entry name" value="Aldo_ket_red"/>
    <property type="match status" value="1"/>
</dbReference>
<evidence type="ECO:0000259" key="4">
    <source>
        <dbReference type="PROSITE" id="PS51379"/>
    </source>
</evidence>
<keyword evidence="2" id="KW-0408">Iron</keyword>
<dbReference type="PROSITE" id="PS00198">
    <property type="entry name" value="4FE4S_FER_1"/>
    <property type="match status" value="1"/>
</dbReference>
<comment type="caution">
    <text evidence="5">The sequence shown here is derived from an EMBL/GenBank/DDBJ whole genome shotgun (WGS) entry which is preliminary data.</text>
</comment>
<dbReference type="InterPro" id="IPR023210">
    <property type="entry name" value="NADP_OxRdtase_dom"/>
</dbReference>
<dbReference type="PRINTS" id="PR00069">
    <property type="entry name" value="ALDKETRDTASE"/>
</dbReference>
<reference evidence="5 6" key="1">
    <citation type="journal article" date="2019" name="Int. J. Syst. Evol. Microbiol.">
        <title>The Global Catalogue of Microorganisms (GCM) 10K type strain sequencing project: providing services to taxonomists for standard genome sequencing and annotation.</title>
        <authorList>
            <consortium name="The Broad Institute Genomics Platform"/>
            <consortium name="The Broad Institute Genome Sequencing Center for Infectious Disease"/>
            <person name="Wu L."/>
            <person name="Ma J."/>
        </authorList>
    </citation>
    <scope>NUCLEOTIDE SEQUENCE [LARGE SCALE GENOMIC DNA]</scope>
    <source>
        <strain evidence="5 6">JCM 1407</strain>
    </source>
</reference>
<dbReference type="SUPFAM" id="SSF51430">
    <property type="entry name" value="NAD(P)-linked oxidoreductase"/>
    <property type="match status" value="1"/>
</dbReference>
<dbReference type="Proteomes" id="UP001501510">
    <property type="component" value="Unassembled WGS sequence"/>
</dbReference>
<evidence type="ECO:0000313" key="5">
    <source>
        <dbReference type="EMBL" id="GAA0742709.1"/>
    </source>
</evidence>
<dbReference type="InterPro" id="IPR017896">
    <property type="entry name" value="4Fe4S_Fe-S-bd"/>
</dbReference>
<dbReference type="PROSITE" id="PS51379">
    <property type="entry name" value="4FE4S_FER_2"/>
    <property type="match status" value="1"/>
</dbReference>
<dbReference type="InterPro" id="IPR036812">
    <property type="entry name" value="NAD(P)_OxRdtase_dom_sf"/>
</dbReference>
<dbReference type="EMBL" id="BAAACG010000010">
    <property type="protein sequence ID" value="GAA0742709.1"/>
    <property type="molecule type" value="Genomic_DNA"/>
</dbReference>
<dbReference type="InterPro" id="IPR017900">
    <property type="entry name" value="4Fe4S_Fe_S_CS"/>
</dbReference>
<dbReference type="RefSeq" id="WP_343762042.1">
    <property type="nucleotide sequence ID" value="NZ_BAAACG010000010.1"/>
</dbReference>
<accession>A0ABN1JM74</accession>
<organism evidence="5 6">
    <name type="scientific">Clostridium oceanicum</name>
    <dbReference type="NCBI Taxonomy" id="1543"/>
    <lineage>
        <taxon>Bacteria</taxon>
        <taxon>Bacillati</taxon>
        <taxon>Bacillota</taxon>
        <taxon>Clostridia</taxon>
        <taxon>Eubacteriales</taxon>
        <taxon>Clostridiaceae</taxon>
        <taxon>Clostridium</taxon>
    </lineage>
</organism>
<proteinExistence type="predicted"/>
<dbReference type="Pfam" id="PF13187">
    <property type="entry name" value="Fer4_9"/>
    <property type="match status" value="1"/>
</dbReference>
<dbReference type="Gene3D" id="3.20.20.100">
    <property type="entry name" value="NADP-dependent oxidoreductase domain"/>
    <property type="match status" value="1"/>
</dbReference>
<dbReference type="InterPro" id="IPR020471">
    <property type="entry name" value="AKR"/>
</dbReference>
<keyword evidence="6" id="KW-1185">Reference proteome</keyword>